<dbReference type="Proteomes" id="UP001501759">
    <property type="component" value="Unassembled WGS sequence"/>
</dbReference>
<evidence type="ECO:0000313" key="2">
    <source>
        <dbReference type="EMBL" id="GAA5029215.1"/>
    </source>
</evidence>
<keyword evidence="3" id="KW-1185">Reference proteome</keyword>
<reference evidence="3" key="1">
    <citation type="journal article" date="2019" name="Int. J. Syst. Evol. Microbiol.">
        <title>The Global Catalogue of Microorganisms (GCM) 10K type strain sequencing project: providing services to taxonomists for standard genome sequencing and annotation.</title>
        <authorList>
            <consortium name="The Broad Institute Genomics Platform"/>
            <consortium name="The Broad Institute Genome Sequencing Center for Infectious Disease"/>
            <person name="Wu L."/>
            <person name="Ma J."/>
        </authorList>
    </citation>
    <scope>NUCLEOTIDE SEQUENCE [LARGE SCALE GENOMIC DNA]</scope>
    <source>
        <strain evidence="3">JCM 18409</strain>
    </source>
</reference>
<proteinExistence type="predicted"/>
<evidence type="ECO:0000313" key="3">
    <source>
        <dbReference type="Proteomes" id="UP001501759"/>
    </source>
</evidence>
<sequence length="115" mass="12182">MLCGRMAGSGKSGGGLPNRTPCRKSHPGGTTVLQAPGRPADRPDWDHGPRGLLRRRTALGRTALLPLEHSLAFHCNDQGQVCCIPIGFVATIFLHPPAETMLLRNGHVVGSVNAT</sequence>
<gene>
    <name evidence="2" type="ORF">GCM10023335_68020</name>
</gene>
<accession>A0ABP9JE65</accession>
<feature type="compositionally biased region" description="Basic and acidic residues" evidence="1">
    <location>
        <begin position="39"/>
        <end position="49"/>
    </location>
</feature>
<feature type="region of interest" description="Disordered" evidence="1">
    <location>
        <begin position="1"/>
        <end position="51"/>
    </location>
</feature>
<evidence type="ECO:0000256" key="1">
    <source>
        <dbReference type="SAM" id="MobiDB-lite"/>
    </source>
</evidence>
<dbReference type="EMBL" id="BAABKB010000031">
    <property type="protein sequence ID" value="GAA5029215.1"/>
    <property type="molecule type" value="Genomic_DNA"/>
</dbReference>
<name>A0ABP9JE65_9ACTN</name>
<organism evidence="2 3">
    <name type="scientific">Streptomyces siamensis</name>
    <dbReference type="NCBI Taxonomy" id="1274986"/>
    <lineage>
        <taxon>Bacteria</taxon>
        <taxon>Bacillati</taxon>
        <taxon>Actinomycetota</taxon>
        <taxon>Actinomycetes</taxon>
        <taxon>Kitasatosporales</taxon>
        <taxon>Streptomycetaceae</taxon>
        <taxon>Streptomyces</taxon>
    </lineage>
</organism>
<protein>
    <submittedName>
        <fullName evidence="2">Uncharacterized protein</fullName>
    </submittedName>
</protein>
<comment type="caution">
    <text evidence="2">The sequence shown here is derived from an EMBL/GenBank/DDBJ whole genome shotgun (WGS) entry which is preliminary data.</text>
</comment>